<sequence length="140" mass="15694">MKFKKMKGNQNLPHTCSRKGYARLEAEMKEESSNPSSISRADVWEKAHTKKNGELANDAVAMKVPSFQSIECKLFRMEEEDIVAEGTWLTDDLNAICNGDKLGLGACKIWVTNAFEPSAKVWKPSNGLRTMEHDKIDSMA</sequence>
<protein>
    <submittedName>
        <fullName evidence="1">Uncharacterized protein</fullName>
    </submittedName>
</protein>
<dbReference type="EMBL" id="JADFTS010000007">
    <property type="protein sequence ID" value="KAF9598412.1"/>
    <property type="molecule type" value="Genomic_DNA"/>
</dbReference>
<dbReference type="Pfam" id="PF03004">
    <property type="entry name" value="Transposase_24"/>
    <property type="match status" value="1"/>
</dbReference>
<organism evidence="1 2">
    <name type="scientific">Coptis chinensis</name>
    <dbReference type="NCBI Taxonomy" id="261450"/>
    <lineage>
        <taxon>Eukaryota</taxon>
        <taxon>Viridiplantae</taxon>
        <taxon>Streptophyta</taxon>
        <taxon>Embryophyta</taxon>
        <taxon>Tracheophyta</taxon>
        <taxon>Spermatophyta</taxon>
        <taxon>Magnoliopsida</taxon>
        <taxon>Ranunculales</taxon>
        <taxon>Ranunculaceae</taxon>
        <taxon>Coptidoideae</taxon>
        <taxon>Coptis</taxon>
    </lineage>
</organism>
<dbReference type="AlphaFoldDB" id="A0A835HHI5"/>
<dbReference type="OrthoDB" id="1936670at2759"/>
<accession>A0A835HHI5</accession>
<keyword evidence="2" id="KW-1185">Reference proteome</keyword>
<evidence type="ECO:0000313" key="1">
    <source>
        <dbReference type="EMBL" id="KAF9598412.1"/>
    </source>
</evidence>
<comment type="caution">
    <text evidence="1">The sequence shown here is derived from an EMBL/GenBank/DDBJ whole genome shotgun (WGS) entry which is preliminary data.</text>
</comment>
<name>A0A835HHI5_9MAGN</name>
<evidence type="ECO:0000313" key="2">
    <source>
        <dbReference type="Proteomes" id="UP000631114"/>
    </source>
</evidence>
<dbReference type="InterPro" id="IPR004252">
    <property type="entry name" value="Probable_transposase_24"/>
</dbReference>
<reference evidence="1 2" key="1">
    <citation type="submission" date="2020-10" db="EMBL/GenBank/DDBJ databases">
        <title>The Coptis chinensis genome and diversification of protoberbering-type alkaloids.</title>
        <authorList>
            <person name="Wang B."/>
            <person name="Shu S."/>
            <person name="Song C."/>
            <person name="Liu Y."/>
        </authorList>
    </citation>
    <scope>NUCLEOTIDE SEQUENCE [LARGE SCALE GENOMIC DNA]</scope>
    <source>
        <strain evidence="1">HL-2020</strain>
        <tissue evidence="1">Leaf</tissue>
    </source>
</reference>
<dbReference type="Proteomes" id="UP000631114">
    <property type="component" value="Unassembled WGS sequence"/>
</dbReference>
<gene>
    <name evidence="1" type="ORF">IFM89_027845</name>
</gene>
<proteinExistence type="predicted"/>